<accession>A0A1H4TSQ2</accession>
<protein>
    <submittedName>
        <fullName evidence="1">Uncharacterized protein</fullName>
    </submittedName>
</protein>
<name>A0A1H4TSQ2_PSEJE</name>
<dbReference type="EMBL" id="FNTC01000002">
    <property type="protein sequence ID" value="SEC59525.1"/>
    <property type="molecule type" value="Genomic_DNA"/>
</dbReference>
<evidence type="ECO:0000313" key="1">
    <source>
        <dbReference type="EMBL" id="SEC59525.1"/>
    </source>
</evidence>
<evidence type="ECO:0000313" key="2">
    <source>
        <dbReference type="Proteomes" id="UP000198542"/>
    </source>
</evidence>
<organism evidence="1 2">
    <name type="scientific">Pseudomonas jessenii</name>
    <dbReference type="NCBI Taxonomy" id="77298"/>
    <lineage>
        <taxon>Bacteria</taxon>
        <taxon>Pseudomonadati</taxon>
        <taxon>Pseudomonadota</taxon>
        <taxon>Gammaproteobacteria</taxon>
        <taxon>Pseudomonadales</taxon>
        <taxon>Pseudomonadaceae</taxon>
        <taxon>Pseudomonas</taxon>
    </lineage>
</organism>
<keyword evidence="2" id="KW-1185">Reference proteome</keyword>
<dbReference type="Proteomes" id="UP000198542">
    <property type="component" value="Unassembled WGS sequence"/>
</dbReference>
<gene>
    <name evidence="1" type="ORF">SAMN04490187_4963</name>
</gene>
<dbReference type="AlphaFoldDB" id="A0A1H4TSQ2"/>
<sequence>MILGTFGDADYPLNAMPVRGMQEVAHAYRI</sequence>
<proteinExistence type="predicted"/>
<reference evidence="2" key="1">
    <citation type="submission" date="2016-10" db="EMBL/GenBank/DDBJ databases">
        <authorList>
            <person name="Varghese N."/>
            <person name="Submissions S."/>
        </authorList>
    </citation>
    <scope>NUCLEOTIDE SEQUENCE [LARGE SCALE GENOMIC DNA]</scope>
    <source>
        <strain evidence="2">BS3660</strain>
    </source>
</reference>